<reference evidence="2" key="1">
    <citation type="submission" date="2022-12" db="EMBL/GenBank/DDBJ databases">
        <authorList>
            <person name="Petersen C."/>
        </authorList>
    </citation>
    <scope>NUCLEOTIDE SEQUENCE</scope>
    <source>
        <strain evidence="2">IBT 35673</strain>
    </source>
</reference>
<dbReference type="InterPro" id="IPR056251">
    <property type="entry name" value="Arm_rpt_dom"/>
</dbReference>
<protein>
    <recommendedName>
        <fullName evidence="1">NACHT domain-containing protein</fullName>
    </recommendedName>
</protein>
<organism evidence="2 3">
    <name type="scientific">Penicillium brevicompactum</name>
    <dbReference type="NCBI Taxonomy" id="5074"/>
    <lineage>
        <taxon>Eukaryota</taxon>
        <taxon>Fungi</taxon>
        <taxon>Dikarya</taxon>
        <taxon>Ascomycota</taxon>
        <taxon>Pezizomycotina</taxon>
        <taxon>Eurotiomycetes</taxon>
        <taxon>Eurotiomycetidae</taxon>
        <taxon>Eurotiales</taxon>
        <taxon>Aspergillaceae</taxon>
        <taxon>Penicillium</taxon>
    </lineage>
</organism>
<dbReference type="PROSITE" id="PS50837">
    <property type="entry name" value="NACHT"/>
    <property type="match status" value="1"/>
</dbReference>
<evidence type="ECO:0000313" key="3">
    <source>
        <dbReference type="Proteomes" id="UP001147695"/>
    </source>
</evidence>
<dbReference type="Pfam" id="PF23948">
    <property type="entry name" value="ARM_5"/>
    <property type="match status" value="1"/>
</dbReference>
<evidence type="ECO:0000259" key="1">
    <source>
        <dbReference type="PROSITE" id="PS50837"/>
    </source>
</evidence>
<dbReference type="EMBL" id="JAPZBQ010000006">
    <property type="protein sequence ID" value="KAJ5323089.1"/>
    <property type="molecule type" value="Genomic_DNA"/>
</dbReference>
<dbReference type="Gene3D" id="3.40.50.300">
    <property type="entry name" value="P-loop containing nucleotide triphosphate hydrolases"/>
    <property type="match status" value="1"/>
</dbReference>
<dbReference type="InterPro" id="IPR007111">
    <property type="entry name" value="NACHT_NTPase"/>
</dbReference>
<dbReference type="PANTHER" id="PTHR46312:SF2">
    <property type="entry name" value="NUCLEOTIDE-BINDING OLIGOMERIZATION DOMAIN-CONTAINING PROTEIN 2-LIKE"/>
    <property type="match status" value="1"/>
</dbReference>
<sequence>MVDCKVEGLDRVELHEPLLKELRGLEDHDKPRLDQAAQYAVQALRRVPDNEEPWEEALRYGGITINIVAQISSAVAKLDLGELIEAGPNLLKLIGRFGEALKGGKEIWDTHQDLRDLLNGMRDVSEKKGWYDTLRLTNLFIHLEAYDGLKEFVCPFKGEPLKCCTKREFWCGLYSQLEQQWFAHVPSRDGIEKFIDWSLQRPAMKILCEKCDLTRAWVVLVADSAQRPKWKNALPPRKKRFLSRFRHSKNAQPQLRSILGANETRRSRLETHEDSPLLQNAMERCSEAQLFYADAVVAQHYTKGKLHVKRISGDDVPIENCYINLSLIEDRAERDRKINQVGTSLQERIDAETTQSEKQVNLEDLFKQRKLRNGSLGQPNRILIRGRAGVGKTTLCKKITHDFLHNKLWRLRYDRIMWIPLRNLRNYQTYELFIEQEIFKKVPYSMPLWERLQEKLCDPENSRTLFILDGLDEIAGLSEKLQAFQQLLNRQDVIITSRPHAVFPSRLTEYDLEIETVGFLDDQIEHYVDRVCSRDYGLQIKDFIKQHWMMQGLMRIPIQLDALCFTWEEGIQRVKPLTTMTALYQAIEMRLWKKDISRLSPSIEHEVAKCYNRLQIALQIPGTIDFIQYMAFMGLYNNITEFTFGVRKEIYQKFLNMTDRILDEVSFMRSSDASSSPRDQDYYFLHLTFQEYFAAQYFLQSWKAGTEVLTFDLSSDNFISISTEDFIGREKYNGRYNIMWRFVCGSMSNKDPDLVRLFAQIEMKPRDLLGPVHLRFLVHCFSEVDETKEASTLMGLRESMETHLLRLLGRRDVPDFFHEMELPEGFFSRALEEGDSHQQNEALSAIEDRSNISDKLSRQVWGIFQSDVSGSTRAMAAGVIGRFSNFTSDELLSTLSDLDDDVILQVVPSLTKRNVSETILHATVDVLPRFEGRHDGFESRYFERTKLPQSVVTKLIAQHHQQTTLFDRHRTLHILSFQQFLDVPDIIDILVQAFDDPQKFIRRTALQAFVKNPSDLSPSDCHKLLSRLPLEPELFNLIQIVQVLHTQTIQPKGILEYLWQIFEMPNFAFDFHRIWSACDILRDSGLWHANELTTRFETSLHKDEFAIVVTSYAFDRNSILPDAFLSHCVSILERYIPGELSSGERELLKEVINALEDCPSLSSYVVRVVWHLFKQGKAVKPASELLRHQISLSDDVLSEMKCSLEDQQDMEIRCLALSILVPRVEFDTIAESAILALLHHSDQGDRDETYGAKALLEALIAQLILPSWASERLAPLLLSTQFGVVYNVKELLQKHANFEQILPHLDAVLWDKLFQHFLTESCKYLSITCSIQGQYLYVVLPERSWRVCIQQPEQRQKLQSALGLDDIDQTEGFAEVLEKGY</sequence>
<gene>
    <name evidence="2" type="ORF">N7452_011378</name>
</gene>
<dbReference type="SUPFAM" id="SSF48371">
    <property type="entry name" value="ARM repeat"/>
    <property type="match status" value="1"/>
</dbReference>
<dbReference type="SUPFAM" id="SSF52540">
    <property type="entry name" value="P-loop containing nucleoside triphosphate hydrolases"/>
    <property type="match status" value="1"/>
</dbReference>
<feature type="domain" description="NACHT" evidence="1">
    <location>
        <begin position="380"/>
        <end position="474"/>
    </location>
</feature>
<dbReference type="InterPro" id="IPR055496">
    <property type="entry name" value="DUF7068"/>
</dbReference>
<dbReference type="InterPro" id="IPR027417">
    <property type="entry name" value="P-loop_NTPase"/>
</dbReference>
<dbReference type="Pfam" id="PF05729">
    <property type="entry name" value="NACHT"/>
    <property type="match status" value="1"/>
</dbReference>
<proteinExistence type="predicted"/>
<reference evidence="2" key="2">
    <citation type="journal article" date="2023" name="IMA Fungus">
        <title>Comparative genomic study of the Penicillium genus elucidates a diverse pangenome and 15 lateral gene transfer events.</title>
        <authorList>
            <person name="Petersen C."/>
            <person name="Sorensen T."/>
            <person name="Nielsen M.R."/>
            <person name="Sondergaard T.E."/>
            <person name="Sorensen J.L."/>
            <person name="Fitzpatrick D.A."/>
            <person name="Frisvad J.C."/>
            <person name="Nielsen K.L."/>
        </authorList>
    </citation>
    <scope>NUCLEOTIDE SEQUENCE</scope>
    <source>
        <strain evidence="2">IBT 35673</strain>
    </source>
</reference>
<dbReference type="InterPro" id="IPR016024">
    <property type="entry name" value="ARM-type_fold"/>
</dbReference>
<accession>A0A9W9U908</accession>
<dbReference type="PANTHER" id="PTHR46312">
    <property type="entry name" value="NACHT DOMAIN-CONTAINING PROTEIN"/>
    <property type="match status" value="1"/>
</dbReference>
<comment type="caution">
    <text evidence="2">The sequence shown here is derived from an EMBL/GenBank/DDBJ whole genome shotgun (WGS) entry which is preliminary data.</text>
</comment>
<dbReference type="Pfam" id="PF23238">
    <property type="entry name" value="DUF7068"/>
    <property type="match status" value="1"/>
</dbReference>
<evidence type="ECO:0000313" key="2">
    <source>
        <dbReference type="EMBL" id="KAJ5323089.1"/>
    </source>
</evidence>
<dbReference type="Proteomes" id="UP001147695">
    <property type="component" value="Unassembled WGS sequence"/>
</dbReference>
<name>A0A9W9U908_PENBR</name>